<keyword evidence="9" id="KW-1185">Reference proteome</keyword>
<dbReference type="GO" id="GO:0030003">
    <property type="term" value="P:intracellular monoatomic cation homeostasis"/>
    <property type="evidence" value="ECO:0007669"/>
    <property type="project" value="TreeGrafter"/>
</dbReference>
<dbReference type="InterPro" id="IPR033122">
    <property type="entry name" value="LETM1-like_RBD"/>
</dbReference>
<feature type="domain" description="Letm1 RBD" evidence="7">
    <location>
        <begin position="7"/>
        <end position="72"/>
    </location>
</feature>
<evidence type="ECO:0000313" key="8">
    <source>
        <dbReference type="EMBL" id="CAI9296371.1"/>
    </source>
</evidence>
<organism evidence="8 9">
    <name type="scientific">Lactuca saligna</name>
    <name type="common">Willowleaf lettuce</name>
    <dbReference type="NCBI Taxonomy" id="75948"/>
    <lineage>
        <taxon>Eukaryota</taxon>
        <taxon>Viridiplantae</taxon>
        <taxon>Streptophyta</taxon>
        <taxon>Embryophyta</taxon>
        <taxon>Tracheophyta</taxon>
        <taxon>Spermatophyta</taxon>
        <taxon>Magnoliopsida</taxon>
        <taxon>eudicotyledons</taxon>
        <taxon>Gunneridae</taxon>
        <taxon>Pentapetalae</taxon>
        <taxon>asterids</taxon>
        <taxon>campanulids</taxon>
        <taxon>Asterales</taxon>
        <taxon>Asteraceae</taxon>
        <taxon>Cichorioideae</taxon>
        <taxon>Cichorieae</taxon>
        <taxon>Lactucinae</taxon>
        <taxon>Lactuca</taxon>
    </lineage>
</organism>
<sequence>MLFGASVANNKILGFAKLFNNEITLHNISRPRLVNMYKYMGIQPFGKNAYLRYMLKKRLQWIKNDVDAISEDELREDFCCIFTHNSFKQEENVNHHHHHIFSQTKPPPFTPP</sequence>
<dbReference type="GO" id="GO:0043022">
    <property type="term" value="F:ribosome binding"/>
    <property type="evidence" value="ECO:0007669"/>
    <property type="project" value="InterPro"/>
</dbReference>
<dbReference type="AlphaFoldDB" id="A0AA35ZQC7"/>
<keyword evidence="3" id="KW-0999">Mitochondrion inner membrane</keyword>
<dbReference type="Proteomes" id="UP001177003">
    <property type="component" value="Chromosome 8"/>
</dbReference>
<dbReference type="Pfam" id="PF07766">
    <property type="entry name" value="LETM1_RBD"/>
    <property type="match status" value="1"/>
</dbReference>
<comment type="subcellular location">
    <subcellularLocation>
        <location evidence="1">Mitochondrion inner membrane</location>
        <topology evidence="1">Single-pass membrane protein</topology>
    </subcellularLocation>
</comment>
<reference evidence="8" key="1">
    <citation type="submission" date="2023-04" db="EMBL/GenBank/DDBJ databases">
        <authorList>
            <person name="Vijverberg K."/>
            <person name="Xiong W."/>
            <person name="Schranz E."/>
        </authorList>
    </citation>
    <scope>NUCLEOTIDE SEQUENCE</scope>
</reference>
<keyword evidence="6" id="KW-0472">Membrane</keyword>
<keyword evidence="2" id="KW-0812">Transmembrane</keyword>
<dbReference type="GO" id="GO:0005743">
    <property type="term" value="C:mitochondrial inner membrane"/>
    <property type="evidence" value="ECO:0007669"/>
    <property type="project" value="UniProtKB-SubCell"/>
</dbReference>
<evidence type="ECO:0000256" key="6">
    <source>
        <dbReference type="ARBA" id="ARBA00023136"/>
    </source>
</evidence>
<evidence type="ECO:0000256" key="4">
    <source>
        <dbReference type="ARBA" id="ARBA00022989"/>
    </source>
</evidence>
<dbReference type="PANTHER" id="PTHR14009">
    <property type="entry name" value="LEUCINE ZIPPER-EF-HAND CONTAINING TRANSMEMBRANE PROTEIN"/>
    <property type="match status" value="1"/>
</dbReference>
<dbReference type="EMBL" id="OX465084">
    <property type="protein sequence ID" value="CAI9296371.1"/>
    <property type="molecule type" value="Genomic_DNA"/>
</dbReference>
<evidence type="ECO:0000313" key="9">
    <source>
        <dbReference type="Proteomes" id="UP001177003"/>
    </source>
</evidence>
<evidence type="ECO:0000256" key="1">
    <source>
        <dbReference type="ARBA" id="ARBA00004434"/>
    </source>
</evidence>
<name>A0AA35ZQC7_LACSI</name>
<dbReference type="InterPro" id="IPR044202">
    <property type="entry name" value="LETM1/MDM38-like"/>
</dbReference>
<evidence type="ECO:0000256" key="2">
    <source>
        <dbReference type="ARBA" id="ARBA00022692"/>
    </source>
</evidence>
<proteinExistence type="predicted"/>
<protein>
    <recommendedName>
        <fullName evidence="7">Letm1 RBD domain-containing protein</fullName>
    </recommendedName>
</protein>
<evidence type="ECO:0000256" key="5">
    <source>
        <dbReference type="ARBA" id="ARBA00023128"/>
    </source>
</evidence>
<keyword evidence="4" id="KW-1133">Transmembrane helix</keyword>
<gene>
    <name evidence="8" type="ORF">LSALG_LOCUS35244</name>
</gene>
<evidence type="ECO:0000259" key="7">
    <source>
        <dbReference type="Pfam" id="PF07766"/>
    </source>
</evidence>
<evidence type="ECO:0000256" key="3">
    <source>
        <dbReference type="ARBA" id="ARBA00022792"/>
    </source>
</evidence>
<keyword evidence="5" id="KW-0496">Mitochondrion</keyword>
<dbReference type="PANTHER" id="PTHR14009:SF31">
    <property type="entry name" value="MITOCHONDRIAL PROTON_CALCIUM EXCHANGER PROTEIN"/>
    <property type="match status" value="1"/>
</dbReference>
<accession>A0AA35ZQC7</accession>